<organism evidence="4 5">
    <name type="scientific">Rhodoferax lacus</name>
    <dbReference type="NCBI Taxonomy" id="2184758"/>
    <lineage>
        <taxon>Bacteria</taxon>
        <taxon>Pseudomonadati</taxon>
        <taxon>Pseudomonadota</taxon>
        <taxon>Betaproteobacteria</taxon>
        <taxon>Burkholderiales</taxon>
        <taxon>Comamonadaceae</taxon>
        <taxon>Rhodoferax</taxon>
    </lineage>
</organism>
<comment type="caution">
    <text evidence="4">The sequence shown here is derived from an EMBL/GenBank/DDBJ whole genome shotgun (WGS) entry which is preliminary data.</text>
</comment>
<dbReference type="CDD" id="cd15482">
    <property type="entry name" value="Sialidase_non-viral"/>
    <property type="match status" value="1"/>
</dbReference>
<dbReference type="Gene3D" id="2.130.10.10">
    <property type="entry name" value="YVTN repeat-like/Quinoprotein amine dehydrogenase"/>
    <property type="match status" value="2"/>
</dbReference>
<evidence type="ECO:0000313" key="4">
    <source>
        <dbReference type="EMBL" id="RFO96122.1"/>
    </source>
</evidence>
<dbReference type="GO" id="GO:0015979">
    <property type="term" value="P:photosynthesis"/>
    <property type="evidence" value="ECO:0007669"/>
    <property type="project" value="UniProtKB-KW"/>
</dbReference>
<sequence>MAALMAAAAVQAFAPRETPALAVTRLAVEKLHLNTIARSKAGLVTAGELGTVLYSTNQGRDWQRAAMPVQRQALINQISFAGDGLTGMAVGHEGWILRTTDGGLSWEEVAFDEQNGEPLMGVGRLPSGSWIVVGAFGRALRSDDAGNSWQRLVLPKTGDALDDKHMNRVVGSADGRHWLIVGERGLVLRSDDGGEHWAAVEPFYKGSLYNAAALPDGNWLAYGMRGNAFVSQGAQGSWSRSTLPVPTSFFNHAVLPDGRLLLVGQGSLIATSTDGGNSFGISRAKGRATLTDIQVAADGSGWITSDAGLQALPQAQSAQPPADTGAKP</sequence>
<dbReference type="Pfam" id="PF14870">
    <property type="entry name" value="PSII_BNR"/>
    <property type="match status" value="1"/>
</dbReference>
<reference evidence="4 5" key="1">
    <citation type="submission" date="2018-05" db="EMBL/GenBank/DDBJ databases">
        <title>Rhodoferax soyangensis sp.nov., isolated from an oligotrophic freshwater lake.</title>
        <authorList>
            <person name="Park M."/>
        </authorList>
    </citation>
    <scope>NUCLEOTIDE SEQUENCE [LARGE SCALE GENOMIC DNA]</scope>
    <source>
        <strain evidence="4 5">IMCC26218</strain>
    </source>
</reference>
<name>A0A3E1RAQ2_9BURK</name>
<dbReference type="PANTHER" id="PTHR47199">
    <property type="entry name" value="PHOTOSYSTEM II STABILITY/ASSEMBLY FACTOR HCF136, CHLOROPLASTIC"/>
    <property type="match status" value="1"/>
</dbReference>
<dbReference type="InterPro" id="IPR028203">
    <property type="entry name" value="PSII_CF48-like_dom"/>
</dbReference>
<dbReference type="InterPro" id="IPR015943">
    <property type="entry name" value="WD40/YVTN_repeat-like_dom_sf"/>
</dbReference>
<dbReference type="SUPFAM" id="SSF110296">
    <property type="entry name" value="Oligoxyloglucan reducing end-specific cellobiohydrolase"/>
    <property type="match status" value="1"/>
</dbReference>
<dbReference type="OrthoDB" id="9767885at2"/>
<dbReference type="Proteomes" id="UP000260665">
    <property type="component" value="Unassembled WGS sequence"/>
</dbReference>
<gene>
    <name evidence="4" type="ORF">DIC66_14925</name>
</gene>
<dbReference type="PANTHER" id="PTHR47199:SF2">
    <property type="entry name" value="PHOTOSYSTEM II STABILITY_ASSEMBLY FACTOR HCF136, CHLOROPLASTIC"/>
    <property type="match status" value="1"/>
</dbReference>
<protein>
    <submittedName>
        <fullName evidence="4">Glycosyl hydrolase</fullName>
    </submittedName>
</protein>
<evidence type="ECO:0000259" key="3">
    <source>
        <dbReference type="Pfam" id="PF14870"/>
    </source>
</evidence>
<keyword evidence="5" id="KW-1185">Reference proteome</keyword>
<feature type="domain" description="Photosynthesis system II assembly factor Ycf48/Hcf136-like" evidence="3">
    <location>
        <begin position="59"/>
        <end position="305"/>
    </location>
</feature>
<evidence type="ECO:0000256" key="2">
    <source>
        <dbReference type="ARBA" id="ARBA00023276"/>
    </source>
</evidence>
<proteinExistence type="predicted"/>
<dbReference type="AlphaFoldDB" id="A0A3E1RAQ2"/>
<accession>A0A3E1RAQ2</accession>
<dbReference type="GO" id="GO:0016787">
    <property type="term" value="F:hydrolase activity"/>
    <property type="evidence" value="ECO:0007669"/>
    <property type="project" value="UniProtKB-KW"/>
</dbReference>
<keyword evidence="4" id="KW-0378">Hydrolase</keyword>
<keyword evidence="2" id="KW-0604">Photosystem II</keyword>
<dbReference type="GO" id="GO:0009523">
    <property type="term" value="C:photosystem II"/>
    <property type="evidence" value="ECO:0007669"/>
    <property type="project" value="UniProtKB-KW"/>
</dbReference>
<evidence type="ECO:0000256" key="1">
    <source>
        <dbReference type="ARBA" id="ARBA00022531"/>
    </source>
</evidence>
<dbReference type="EMBL" id="QFZK01000010">
    <property type="protein sequence ID" value="RFO96122.1"/>
    <property type="molecule type" value="Genomic_DNA"/>
</dbReference>
<keyword evidence="1" id="KW-0602">Photosynthesis</keyword>
<evidence type="ECO:0000313" key="5">
    <source>
        <dbReference type="Proteomes" id="UP000260665"/>
    </source>
</evidence>